<dbReference type="EMBL" id="JFHR01000001">
    <property type="protein sequence ID" value="KEQ55641.1"/>
    <property type="molecule type" value="Genomic_DNA"/>
</dbReference>
<organism evidence="3 4">
    <name type="scientific">Sphingobium chlorophenolicum</name>
    <dbReference type="NCBI Taxonomy" id="46429"/>
    <lineage>
        <taxon>Bacteria</taxon>
        <taxon>Pseudomonadati</taxon>
        <taxon>Pseudomonadota</taxon>
        <taxon>Alphaproteobacteria</taxon>
        <taxon>Sphingomonadales</taxon>
        <taxon>Sphingomonadaceae</taxon>
        <taxon>Sphingobium</taxon>
    </lineage>
</organism>
<reference evidence="3 4" key="1">
    <citation type="submission" date="2014-02" db="EMBL/GenBank/DDBJ databases">
        <title>Whole genome sequence of Sphingobium chlorophenolicum NBRC 16172.</title>
        <authorList>
            <person name="Gan H.M."/>
            <person name="Gan H.Y."/>
            <person name="Chew T.H."/>
            <person name="Savka M.A."/>
        </authorList>
    </citation>
    <scope>NUCLEOTIDE SEQUENCE [LARGE SCALE GENOMIC DNA]</scope>
    <source>
        <strain evidence="3 4">NBRC 16172</strain>
    </source>
</reference>
<dbReference type="AlphaFoldDB" id="A0A081RKB8"/>
<keyword evidence="2" id="KW-0812">Transmembrane</keyword>
<sequence length="357" mass="38173">MTASRKTWLIRGGIAAALVVVALLLWQVLKPGDLPEGIVGGNGRIEAVEIDVSAKSPGRIREILVDEGAFVQAGQVVAHMDTDVLSAQRAEAEAQLAQALNGIQIATSQVAQQQSNRAAALAGVRQREAELNAARKRLARSETLAREGATAVQERDDDQARVEGAAAAVEAARAQLAAVDAAITTARNQVIGARSQVDAVRATIQRIEADIRDSDLKAPTAGRVQYRVAQPGEVVGGGGRVLNLVNLGDVYMTFFLPETVAGKVALGSDVRIVLDALPDRAIPAKVSFVADVAQFTPKTVETQSERQKLMFRVKAQIDRKLLDRYITQVKTGLPGMAYVRIDPKSEWPAKLTVNVPQ</sequence>
<dbReference type="Proteomes" id="UP000028411">
    <property type="component" value="Unassembled WGS sequence"/>
</dbReference>
<feature type="transmembrane region" description="Helical" evidence="2">
    <location>
        <begin position="12"/>
        <end position="29"/>
    </location>
</feature>
<dbReference type="Gene3D" id="1.10.287.1490">
    <property type="match status" value="1"/>
</dbReference>
<evidence type="ECO:0000256" key="2">
    <source>
        <dbReference type="SAM" id="Phobius"/>
    </source>
</evidence>
<name>A0A081RKB8_SPHCR</name>
<dbReference type="SUPFAM" id="SSF111369">
    <property type="entry name" value="HlyD-like secretion proteins"/>
    <property type="match status" value="2"/>
</dbReference>
<dbReference type="OrthoDB" id="9778236at2"/>
<evidence type="ECO:0000256" key="1">
    <source>
        <dbReference type="SAM" id="Coils"/>
    </source>
</evidence>
<dbReference type="GO" id="GO:0055085">
    <property type="term" value="P:transmembrane transport"/>
    <property type="evidence" value="ECO:0007669"/>
    <property type="project" value="InterPro"/>
</dbReference>
<comment type="caution">
    <text evidence="3">The sequence shown here is derived from an EMBL/GenBank/DDBJ whole genome shotgun (WGS) entry which is preliminary data.</text>
</comment>
<keyword evidence="1" id="KW-0175">Coiled coil</keyword>
<dbReference type="PATRIC" id="fig|46429.4.peg.278"/>
<dbReference type="RefSeq" id="WP_021246282.1">
    <property type="nucleotide sequence ID" value="NZ_JFHR01000001.1"/>
</dbReference>
<evidence type="ECO:0000313" key="3">
    <source>
        <dbReference type="EMBL" id="KEQ55641.1"/>
    </source>
</evidence>
<accession>A0A081RKB8</accession>
<dbReference type="PANTHER" id="PTHR30438">
    <property type="entry name" value="36 KDA ANTIGEN-RELATED"/>
    <property type="match status" value="1"/>
</dbReference>
<dbReference type="GO" id="GO:0005886">
    <property type="term" value="C:plasma membrane"/>
    <property type="evidence" value="ECO:0007669"/>
    <property type="project" value="TreeGrafter"/>
</dbReference>
<keyword evidence="2" id="KW-0472">Membrane</keyword>
<protein>
    <submittedName>
        <fullName evidence="3">Putative HlyD family secretion protein</fullName>
    </submittedName>
</protein>
<dbReference type="Gene3D" id="2.40.50.100">
    <property type="match status" value="1"/>
</dbReference>
<proteinExistence type="predicted"/>
<gene>
    <name evidence="3" type="ORF">BV95_00280</name>
</gene>
<dbReference type="PRINTS" id="PR01490">
    <property type="entry name" value="RTXTOXIND"/>
</dbReference>
<dbReference type="PANTHER" id="PTHR30438:SF2">
    <property type="entry name" value="MEMBRANE PROTEIN"/>
    <property type="match status" value="1"/>
</dbReference>
<feature type="coiled-coil region" evidence="1">
    <location>
        <begin position="89"/>
        <end position="144"/>
    </location>
</feature>
<dbReference type="Gene3D" id="2.40.30.170">
    <property type="match status" value="1"/>
</dbReference>
<dbReference type="eggNOG" id="COG0845">
    <property type="taxonomic scope" value="Bacteria"/>
</dbReference>
<evidence type="ECO:0000313" key="4">
    <source>
        <dbReference type="Proteomes" id="UP000028411"/>
    </source>
</evidence>
<keyword evidence="2" id="KW-1133">Transmembrane helix</keyword>